<dbReference type="InterPro" id="IPR036366">
    <property type="entry name" value="PGBDSf"/>
</dbReference>
<organism evidence="3 4">
    <name type="scientific">Arsenicitalea aurantiaca</name>
    <dbReference type="NCBI Taxonomy" id="1783274"/>
    <lineage>
        <taxon>Bacteria</taxon>
        <taxon>Pseudomonadati</taxon>
        <taxon>Pseudomonadota</taxon>
        <taxon>Alphaproteobacteria</taxon>
        <taxon>Hyphomicrobiales</taxon>
        <taxon>Devosiaceae</taxon>
        <taxon>Arsenicitalea</taxon>
    </lineage>
</organism>
<gene>
    <name evidence="3" type="ORF">EMQ25_00110</name>
</gene>
<dbReference type="NCBIfam" id="TIGR02283">
    <property type="entry name" value="MltB_2"/>
    <property type="match status" value="1"/>
</dbReference>
<dbReference type="FunFam" id="1.10.8.350:FF:000001">
    <property type="entry name" value="Lytic murein transglycosylase B"/>
    <property type="match status" value="1"/>
</dbReference>
<sequence length="420" mass="45916">MLSDCCVHIEVEVKTEAQARRRSAPRLILALSTAAILAVSSVTTPLASNQSPAAFIAGLWPEAQARGVSRSVFDASLAGFQPSERVMGLTRSQPEFAETVASYIGKRVTAAQIQRGQSMSREWAQTLAGVAQRYQGTPEIILAIWGMETNFGGYMGGNNTIHALATLTHGGYRTDFFRNELLTALQIVNEGHIAPRDMVGSWAGAMGHTQFMPSSFKRFAVDYNGDGRADIWNSVPDALASTANYLKAHGWRQGETWGYEVRLPQNFDYSRAWSMGTASIADWQRMGVARVTGRDFPRPSDQARLYLPAGGDGPAFLLLPNFDVIKRYNNSDSYALAVGHLADRILGYGNFVTAWPSDAQALTRTQRQEVQTLLSRRGFDAGPSDGVIGPRTRQAIIAFQRQRGLLPDGFPSGRLLAALR</sequence>
<reference evidence="3 4" key="1">
    <citation type="journal article" date="2016" name="Int. J. Syst. Evol. Microbiol.">
        <title>Arsenicitalea aurantiaca gen. nov., sp. nov., a new member of the family Hyphomicrobiaceae, isolated from high-arsenic sediment.</title>
        <authorList>
            <person name="Mu Y."/>
            <person name="Zhou L."/>
            <person name="Zeng X.C."/>
            <person name="Liu L."/>
            <person name="Pan Y."/>
            <person name="Chen X."/>
            <person name="Wang J."/>
            <person name="Li S."/>
            <person name="Li W.J."/>
            <person name="Wang Y."/>
        </authorList>
    </citation>
    <scope>NUCLEOTIDE SEQUENCE [LARGE SCALE GENOMIC DNA]</scope>
    <source>
        <strain evidence="3 4">42-50</strain>
    </source>
</reference>
<dbReference type="SUPFAM" id="SSF47090">
    <property type="entry name" value="PGBD-like"/>
    <property type="match status" value="1"/>
</dbReference>
<dbReference type="Pfam" id="PF01471">
    <property type="entry name" value="PG_binding_1"/>
    <property type="match status" value="1"/>
</dbReference>
<comment type="caution">
    <text evidence="3">The sequence shown here is derived from an EMBL/GenBank/DDBJ whole genome shotgun (WGS) entry which is preliminary data.</text>
</comment>
<dbReference type="InterPro" id="IPR011970">
    <property type="entry name" value="MltB_2"/>
</dbReference>
<proteinExistence type="predicted"/>
<feature type="domain" description="Peptidoglycan binding-like" evidence="1">
    <location>
        <begin position="364"/>
        <end position="419"/>
    </location>
</feature>
<dbReference type="EMBL" id="RZNJ01000001">
    <property type="protein sequence ID" value="RUT34404.1"/>
    <property type="molecule type" value="Genomic_DNA"/>
</dbReference>
<dbReference type="PANTHER" id="PTHR30163:SF8">
    <property type="entry name" value="LYTIC MUREIN TRANSGLYCOSYLASE"/>
    <property type="match status" value="1"/>
</dbReference>
<dbReference type="Gene3D" id="1.10.101.10">
    <property type="entry name" value="PGBD-like superfamily/PGBD"/>
    <property type="match status" value="1"/>
</dbReference>
<dbReference type="GO" id="GO:0009253">
    <property type="term" value="P:peptidoglycan catabolic process"/>
    <property type="evidence" value="ECO:0007669"/>
    <property type="project" value="TreeGrafter"/>
</dbReference>
<dbReference type="Pfam" id="PF13406">
    <property type="entry name" value="SLT_2"/>
    <property type="match status" value="1"/>
</dbReference>
<dbReference type="SUPFAM" id="SSF53955">
    <property type="entry name" value="Lysozyme-like"/>
    <property type="match status" value="1"/>
</dbReference>
<dbReference type="PANTHER" id="PTHR30163">
    <property type="entry name" value="MEMBRANE-BOUND LYTIC MUREIN TRANSGLYCOSYLASE B"/>
    <property type="match status" value="1"/>
</dbReference>
<protein>
    <submittedName>
        <fullName evidence="3">Lytic murein transglycosylase</fullName>
    </submittedName>
</protein>
<dbReference type="OrthoDB" id="9808544at2"/>
<dbReference type="Proteomes" id="UP000281547">
    <property type="component" value="Unassembled WGS sequence"/>
</dbReference>
<dbReference type="InterPro" id="IPR031304">
    <property type="entry name" value="SLT_2"/>
</dbReference>
<evidence type="ECO:0000259" key="1">
    <source>
        <dbReference type="Pfam" id="PF01471"/>
    </source>
</evidence>
<keyword evidence="4" id="KW-1185">Reference proteome</keyword>
<dbReference type="InterPro" id="IPR002477">
    <property type="entry name" value="Peptidoglycan-bd-like"/>
</dbReference>
<dbReference type="InterPro" id="IPR043426">
    <property type="entry name" value="MltB-like"/>
</dbReference>
<dbReference type="InterPro" id="IPR023346">
    <property type="entry name" value="Lysozyme-like_dom_sf"/>
</dbReference>
<evidence type="ECO:0000313" key="3">
    <source>
        <dbReference type="EMBL" id="RUT34404.1"/>
    </source>
</evidence>
<dbReference type="Gene3D" id="1.10.8.350">
    <property type="entry name" value="Bacterial muramidase"/>
    <property type="match status" value="1"/>
</dbReference>
<dbReference type="InterPro" id="IPR036365">
    <property type="entry name" value="PGBD-like_sf"/>
</dbReference>
<name>A0A433XK58_9HYPH</name>
<evidence type="ECO:0000259" key="2">
    <source>
        <dbReference type="Pfam" id="PF13406"/>
    </source>
</evidence>
<dbReference type="AlphaFoldDB" id="A0A433XK58"/>
<accession>A0A433XK58</accession>
<feature type="domain" description="Transglycosylase SLT" evidence="2">
    <location>
        <begin position="54"/>
        <end position="343"/>
    </location>
</feature>
<evidence type="ECO:0000313" key="4">
    <source>
        <dbReference type="Proteomes" id="UP000281547"/>
    </source>
</evidence>
<dbReference type="GO" id="GO:0008933">
    <property type="term" value="F:peptidoglycan lytic transglycosylase activity"/>
    <property type="evidence" value="ECO:0007669"/>
    <property type="project" value="TreeGrafter"/>
</dbReference>
<dbReference type="CDD" id="cd13399">
    <property type="entry name" value="Slt35-like"/>
    <property type="match status" value="1"/>
</dbReference>
<dbReference type="Gene3D" id="1.10.530.10">
    <property type="match status" value="1"/>
</dbReference>